<keyword evidence="2" id="KW-0805">Transcription regulation</keyword>
<dbReference type="InterPro" id="IPR050176">
    <property type="entry name" value="LTTR"/>
</dbReference>
<dbReference type="Pfam" id="PF00126">
    <property type="entry name" value="HTH_1"/>
    <property type="match status" value="1"/>
</dbReference>
<proteinExistence type="inferred from homology"/>
<comment type="similarity">
    <text evidence="1">Belongs to the LysR transcriptional regulatory family.</text>
</comment>
<dbReference type="Gene3D" id="1.10.10.10">
    <property type="entry name" value="Winged helix-like DNA-binding domain superfamily/Winged helix DNA-binding domain"/>
    <property type="match status" value="1"/>
</dbReference>
<dbReference type="PANTHER" id="PTHR30579">
    <property type="entry name" value="TRANSCRIPTIONAL REGULATOR"/>
    <property type="match status" value="1"/>
</dbReference>
<comment type="caution">
    <text evidence="6">The sequence shown here is derived from an EMBL/GenBank/DDBJ whole genome shotgun (WGS) entry which is preliminary data.</text>
</comment>
<reference evidence="6 7" key="1">
    <citation type="journal article" date="2015" name="Int. J. Syst. Evol. Microbiol.">
        <title>Aestuariivita atlantica sp. nov., isolated from deep sea sediment of the Atlantic Ocean.</title>
        <authorList>
            <person name="Li G."/>
            <person name="Lai Q."/>
            <person name="Du Y."/>
            <person name="Liu X."/>
            <person name="Sun F."/>
            <person name="Shao Z."/>
        </authorList>
    </citation>
    <scope>NUCLEOTIDE SEQUENCE [LARGE SCALE GENOMIC DNA]</scope>
    <source>
        <strain evidence="6 7">22II-S11-z3</strain>
    </source>
</reference>
<evidence type="ECO:0000256" key="1">
    <source>
        <dbReference type="ARBA" id="ARBA00009437"/>
    </source>
</evidence>
<sequence>MSSAAKWLGTNTATVSRRIEKLSVELDAQLFIRDGQHWSMTPLAEAMFKLAEDVEANLMAVMQNRDVVLGQTHFRISADLTILQTEIMRILKDLITDFPAVDFDISMFPQSLALGETDLALTYQEPTEGRVVRSKLLVETLALYTCRFHKERTEEWIRIVIGPNQQEWTDQLEGVFGRPARFTVHGLNVARQAMERLPLAAVLPKRYAERYPHLVEQPGFQEIQMPVWICFHESRRHDPVLRDIVTWLKSSLAGNPTS</sequence>
<evidence type="ECO:0000256" key="3">
    <source>
        <dbReference type="ARBA" id="ARBA00023125"/>
    </source>
</evidence>
<dbReference type="SUPFAM" id="SSF53850">
    <property type="entry name" value="Periplasmic binding protein-like II"/>
    <property type="match status" value="1"/>
</dbReference>
<keyword evidence="4" id="KW-0804">Transcription</keyword>
<dbReference type="InterPro" id="IPR000847">
    <property type="entry name" value="LysR_HTH_N"/>
</dbReference>
<accession>A0A0L1JU39</accession>
<gene>
    <name evidence="6" type="ORF">ATO11_01170</name>
</gene>
<evidence type="ECO:0000256" key="2">
    <source>
        <dbReference type="ARBA" id="ARBA00023015"/>
    </source>
</evidence>
<dbReference type="Pfam" id="PF03466">
    <property type="entry name" value="LysR_substrate"/>
    <property type="match status" value="1"/>
</dbReference>
<dbReference type="PROSITE" id="PS50931">
    <property type="entry name" value="HTH_LYSR"/>
    <property type="match status" value="1"/>
</dbReference>
<dbReference type="InterPro" id="IPR036388">
    <property type="entry name" value="WH-like_DNA-bd_sf"/>
</dbReference>
<keyword evidence="3" id="KW-0238">DNA-binding</keyword>
<evidence type="ECO:0000313" key="7">
    <source>
        <dbReference type="Proteomes" id="UP000036938"/>
    </source>
</evidence>
<keyword evidence="7" id="KW-1185">Reference proteome</keyword>
<dbReference type="InterPro" id="IPR005119">
    <property type="entry name" value="LysR_subst-bd"/>
</dbReference>
<protein>
    <recommendedName>
        <fullName evidence="5">HTH lysR-type domain-containing protein</fullName>
    </recommendedName>
</protein>
<dbReference type="Proteomes" id="UP000036938">
    <property type="component" value="Unassembled WGS sequence"/>
</dbReference>
<dbReference type="STRING" id="1317121.ATO11_01170"/>
<dbReference type="PANTHER" id="PTHR30579:SF3">
    <property type="entry name" value="TRANSCRIPTIONAL REGULATORY PROTEIN"/>
    <property type="match status" value="1"/>
</dbReference>
<dbReference type="EMBL" id="AQQZ01000001">
    <property type="protein sequence ID" value="KNG95276.1"/>
    <property type="molecule type" value="Genomic_DNA"/>
</dbReference>
<dbReference type="AlphaFoldDB" id="A0A0L1JU39"/>
<evidence type="ECO:0000313" key="6">
    <source>
        <dbReference type="EMBL" id="KNG95276.1"/>
    </source>
</evidence>
<dbReference type="SUPFAM" id="SSF46785">
    <property type="entry name" value="Winged helix' DNA-binding domain"/>
    <property type="match status" value="1"/>
</dbReference>
<evidence type="ECO:0000259" key="5">
    <source>
        <dbReference type="PROSITE" id="PS50931"/>
    </source>
</evidence>
<feature type="domain" description="HTH lysR-type" evidence="5">
    <location>
        <begin position="1"/>
        <end position="41"/>
    </location>
</feature>
<name>A0A0L1JU39_9RHOB</name>
<evidence type="ECO:0000256" key="4">
    <source>
        <dbReference type="ARBA" id="ARBA00023163"/>
    </source>
</evidence>
<dbReference type="GO" id="GO:0003677">
    <property type="term" value="F:DNA binding"/>
    <property type="evidence" value="ECO:0007669"/>
    <property type="project" value="UniProtKB-KW"/>
</dbReference>
<organism evidence="6 7">
    <name type="scientific">Pseudaestuariivita atlantica</name>
    <dbReference type="NCBI Taxonomy" id="1317121"/>
    <lineage>
        <taxon>Bacteria</taxon>
        <taxon>Pseudomonadati</taxon>
        <taxon>Pseudomonadota</taxon>
        <taxon>Alphaproteobacteria</taxon>
        <taxon>Rhodobacterales</taxon>
        <taxon>Paracoccaceae</taxon>
        <taxon>Pseudaestuariivita</taxon>
    </lineage>
</organism>
<dbReference type="GO" id="GO:0003700">
    <property type="term" value="F:DNA-binding transcription factor activity"/>
    <property type="evidence" value="ECO:0007669"/>
    <property type="project" value="InterPro"/>
</dbReference>
<dbReference type="Gene3D" id="3.40.190.10">
    <property type="entry name" value="Periplasmic binding protein-like II"/>
    <property type="match status" value="2"/>
</dbReference>
<dbReference type="InterPro" id="IPR036390">
    <property type="entry name" value="WH_DNA-bd_sf"/>
</dbReference>